<keyword evidence="2" id="KW-0217">Developmental protein</keyword>
<keyword evidence="5" id="KW-0732">Signal</keyword>
<dbReference type="PROSITE" id="PS01299">
    <property type="entry name" value="EPHRIN_RBD_1"/>
    <property type="match status" value="1"/>
</dbReference>
<reference evidence="16" key="1">
    <citation type="submission" date="2023-08" db="EMBL/GenBank/DDBJ databases">
        <title>Chromosome-level Genome Assembly of mud carp (Cirrhinus molitorella).</title>
        <authorList>
            <person name="Liu H."/>
        </authorList>
    </citation>
    <scope>NUCLEOTIDE SEQUENCE</scope>
    <source>
        <strain evidence="16">Prfri</strain>
        <tissue evidence="16">Muscle</tissue>
    </source>
</reference>
<evidence type="ECO:0000256" key="14">
    <source>
        <dbReference type="SAM" id="MobiDB-lite"/>
    </source>
</evidence>
<evidence type="ECO:0000256" key="8">
    <source>
        <dbReference type="ARBA" id="ARBA00023136"/>
    </source>
</evidence>
<evidence type="ECO:0000256" key="3">
    <source>
        <dbReference type="ARBA" id="ARBA00022475"/>
    </source>
</evidence>
<evidence type="ECO:0000259" key="15">
    <source>
        <dbReference type="PROSITE" id="PS51551"/>
    </source>
</evidence>
<dbReference type="GO" id="GO:0046875">
    <property type="term" value="F:ephrin receptor binding"/>
    <property type="evidence" value="ECO:0007669"/>
    <property type="project" value="InterPro"/>
</dbReference>
<keyword evidence="17" id="KW-1185">Reference proteome</keyword>
<dbReference type="GO" id="GO:0022407">
    <property type="term" value="P:regulation of cell-cell adhesion"/>
    <property type="evidence" value="ECO:0007669"/>
    <property type="project" value="TreeGrafter"/>
</dbReference>
<evidence type="ECO:0000256" key="12">
    <source>
        <dbReference type="ARBA" id="ARBA00042872"/>
    </source>
</evidence>
<keyword evidence="8" id="KW-0472">Membrane</keyword>
<dbReference type="InterPro" id="IPR001799">
    <property type="entry name" value="Ephrin_RBD"/>
</dbReference>
<comment type="caution">
    <text evidence="13">Lacks conserved residue(s) required for the propagation of feature annotation.</text>
</comment>
<evidence type="ECO:0000256" key="6">
    <source>
        <dbReference type="ARBA" id="ARBA00022782"/>
    </source>
</evidence>
<dbReference type="SUPFAM" id="SSF49503">
    <property type="entry name" value="Cupredoxins"/>
    <property type="match status" value="1"/>
</dbReference>
<dbReference type="EMBL" id="JAUYZG010000022">
    <property type="protein sequence ID" value="KAK2872626.1"/>
    <property type="molecule type" value="Genomic_DNA"/>
</dbReference>
<dbReference type="FunFam" id="2.60.40.420:FF:000005">
    <property type="entry name" value="Ephrin A5"/>
    <property type="match status" value="1"/>
</dbReference>
<evidence type="ECO:0000256" key="2">
    <source>
        <dbReference type="ARBA" id="ARBA00022473"/>
    </source>
</evidence>
<dbReference type="InterPro" id="IPR019765">
    <property type="entry name" value="Ephrin_CS"/>
</dbReference>
<feature type="region of interest" description="Disordered" evidence="14">
    <location>
        <begin position="253"/>
        <end position="285"/>
    </location>
</feature>
<dbReference type="GO" id="GO:0007411">
    <property type="term" value="P:axon guidance"/>
    <property type="evidence" value="ECO:0007669"/>
    <property type="project" value="TreeGrafter"/>
</dbReference>
<evidence type="ECO:0000256" key="9">
    <source>
        <dbReference type="ARBA" id="ARBA00023157"/>
    </source>
</evidence>
<keyword evidence="10" id="KW-0325">Glycoprotein</keyword>
<evidence type="ECO:0000313" key="17">
    <source>
        <dbReference type="Proteomes" id="UP001187343"/>
    </source>
</evidence>
<keyword evidence="3" id="KW-1003">Cell membrane</keyword>
<dbReference type="PROSITE" id="PS51551">
    <property type="entry name" value="EPHRIN_RBD_2"/>
    <property type="match status" value="1"/>
</dbReference>
<keyword evidence="11" id="KW-0449">Lipoprotein</keyword>
<proteinExistence type="inferred from homology"/>
<dbReference type="PANTHER" id="PTHR11304">
    <property type="entry name" value="EPHRIN"/>
    <property type="match status" value="1"/>
</dbReference>
<evidence type="ECO:0000256" key="4">
    <source>
        <dbReference type="ARBA" id="ARBA00022622"/>
    </source>
</evidence>
<comment type="subcellular location">
    <subcellularLocation>
        <location evidence="1">Cell membrane</location>
        <topology evidence="1">Lipid-anchor</topology>
        <topology evidence="1">GPI-anchor</topology>
    </subcellularLocation>
</comment>
<evidence type="ECO:0000256" key="5">
    <source>
        <dbReference type="ARBA" id="ARBA00022729"/>
    </source>
</evidence>
<feature type="compositionally biased region" description="Basic and acidic residues" evidence="14">
    <location>
        <begin position="274"/>
        <end position="283"/>
    </location>
</feature>
<evidence type="ECO:0000256" key="1">
    <source>
        <dbReference type="ARBA" id="ARBA00004609"/>
    </source>
</evidence>
<evidence type="ECO:0000256" key="7">
    <source>
        <dbReference type="ARBA" id="ARBA00022902"/>
    </source>
</evidence>
<feature type="domain" description="Ephrin RBD" evidence="15">
    <location>
        <begin position="114"/>
        <end position="247"/>
    </location>
</feature>
<evidence type="ECO:0000256" key="10">
    <source>
        <dbReference type="ARBA" id="ARBA00023180"/>
    </source>
</evidence>
<evidence type="ECO:0000256" key="13">
    <source>
        <dbReference type="PROSITE-ProRule" id="PRU00884"/>
    </source>
</evidence>
<protein>
    <recommendedName>
        <fullName evidence="12">EPH-related receptor tyrosine kinase ligand 7</fullName>
    </recommendedName>
</protein>
<evidence type="ECO:0000313" key="16">
    <source>
        <dbReference type="EMBL" id="KAK2872626.1"/>
    </source>
</evidence>
<dbReference type="GO" id="GO:0048013">
    <property type="term" value="P:ephrin receptor signaling pathway"/>
    <property type="evidence" value="ECO:0007669"/>
    <property type="project" value="InterPro"/>
</dbReference>
<dbReference type="InterPro" id="IPR008972">
    <property type="entry name" value="Cupredoxin"/>
</dbReference>
<organism evidence="16 17">
    <name type="scientific">Cirrhinus molitorella</name>
    <name type="common">mud carp</name>
    <dbReference type="NCBI Taxonomy" id="172907"/>
    <lineage>
        <taxon>Eukaryota</taxon>
        <taxon>Metazoa</taxon>
        <taxon>Chordata</taxon>
        <taxon>Craniata</taxon>
        <taxon>Vertebrata</taxon>
        <taxon>Euteleostomi</taxon>
        <taxon>Actinopterygii</taxon>
        <taxon>Neopterygii</taxon>
        <taxon>Teleostei</taxon>
        <taxon>Ostariophysi</taxon>
        <taxon>Cypriniformes</taxon>
        <taxon>Cyprinidae</taxon>
        <taxon>Labeoninae</taxon>
        <taxon>Labeonini</taxon>
        <taxon>Cirrhinus</taxon>
    </lineage>
</organism>
<evidence type="ECO:0000256" key="11">
    <source>
        <dbReference type="ARBA" id="ARBA00023288"/>
    </source>
</evidence>
<dbReference type="AlphaFoldDB" id="A0AA88TB55"/>
<keyword evidence="6" id="KW-0221">Differentiation</keyword>
<dbReference type="PANTHER" id="PTHR11304:SF33">
    <property type="entry name" value="EPHRIN-A5"/>
    <property type="match status" value="1"/>
</dbReference>
<dbReference type="GO" id="GO:0009897">
    <property type="term" value="C:external side of plasma membrane"/>
    <property type="evidence" value="ECO:0007669"/>
    <property type="project" value="TreeGrafter"/>
</dbReference>
<name>A0AA88TB55_9TELE</name>
<dbReference type="InterPro" id="IPR031328">
    <property type="entry name" value="Ephrin"/>
</dbReference>
<comment type="caution">
    <text evidence="16">The sequence shown here is derived from an EMBL/GenBank/DDBJ whole genome shotgun (WGS) entry which is preliminary data.</text>
</comment>
<dbReference type="Proteomes" id="UP001187343">
    <property type="component" value="Unassembled WGS sequence"/>
</dbReference>
<feature type="disulfide bond" evidence="13">
    <location>
        <begin position="147"/>
        <end position="187"/>
    </location>
</feature>
<keyword evidence="9 13" id="KW-1015">Disulfide bond</keyword>
<dbReference type="Pfam" id="PF00812">
    <property type="entry name" value="Ephrin"/>
    <property type="match status" value="1"/>
</dbReference>
<dbReference type="InterPro" id="IPR034252">
    <property type="entry name" value="Ephrin-A_Ecto"/>
</dbReference>
<dbReference type="GO" id="GO:0032956">
    <property type="term" value="P:regulation of actin cytoskeleton organization"/>
    <property type="evidence" value="ECO:0007669"/>
    <property type="project" value="TreeGrafter"/>
</dbReference>
<accession>A0AA88TB55</accession>
<keyword evidence="4" id="KW-0336">GPI-anchor</keyword>
<comment type="similarity">
    <text evidence="13">Belongs to the ephrin family.</text>
</comment>
<dbReference type="Gene3D" id="2.60.40.420">
    <property type="entry name" value="Cupredoxins - blue copper proteins"/>
    <property type="match status" value="1"/>
</dbReference>
<gene>
    <name evidence="16" type="ORF">Q8A67_022523</name>
</gene>
<dbReference type="CDD" id="cd10425">
    <property type="entry name" value="Ephrin-A_Ectodomain"/>
    <property type="match status" value="1"/>
</dbReference>
<sequence length="312" mass="34880">MPCVWNTNRPRIRGKQMCACRRLIWHPSLNLCDVGVIDGPARVSSEDFKTFEWVNFSVTSVEGQEPAGTEECWDSALNAGGTARVCECVCLCALSPVWGVLADGGGSDRAAEGSDEQGWMGEIESTRFYRGDYHIDVCINDYLDVYCPHYMDTVPEERTERYVLYMVNYDGYSSCDHTAKGFKRWECNRPHSPNGPLKFSEKFQLFTPFSLGFEFRPGREYYYISSTVSENGRRSCLRLKVFVRPSNNCEKSHDRVVKDNDGSINSIEDNNDGTSHESAEPSRGDVNAAGRIQTVGPLLASALLLLASLSSL</sequence>
<keyword evidence="7" id="KW-0524">Neurogenesis</keyword>